<evidence type="ECO:0000313" key="6">
    <source>
        <dbReference type="Proteomes" id="UP000187485"/>
    </source>
</evidence>
<dbReference type="PROSITE" id="PS50887">
    <property type="entry name" value="GGDEF"/>
    <property type="match status" value="1"/>
</dbReference>
<evidence type="ECO:0000259" key="4">
    <source>
        <dbReference type="PROSITE" id="PS50887"/>
    </source>
</evidence>
<evidence type="ECO:0000259" key="2">
    <source>
        <dbReference type="PROSITE" id="PS50112"/>
    </source>
</evidence>
<dbReference type="Proteomes" id="UP000187485">
    <property type="component" value="Unassembled WGS sequence"/>
</dbReference>
<dbReference type="InterPro" id="IPR000160">
    <property type="entry name" value="GGDEF_dom"/>
</dbReference>
<feature type="coiled-coil region" evidence="1">
    <location>
        <begin position="243"/>
        <end position="270"/>
    </location>
</feature>
<evidence type="ECO:0000313" key="5">
    <source>
        <dbReference type="EMBL" id="GAV21723.1"/>
    </source>
</evidence>
<dbReference type="RefSeq" id="WP_234970163.1">
    <property type="nucleotide sequence ID" value="NZ_BDJK01000004.1"/>
</dbReference>
<dbReference type="SMART" id="SM00267">
    <property type="entry name" value="GGDEF"/>
    <property type="match status" value="1"/>
</dbReference>
<dbReference type="InterPro" id="IPR013655">
    <property type="entry name" value="PAS_fold_3"/>
</dbReference>
<proteinExistence type="predicted"/>
<dbReference type="PROSITE" id="PS50112">
    <property type="entry name" value="PAS"/>
    <property type="match status" value="2"/>
</dbReference>
<dbReference type="Gene3D" id="3.30.450.20">
    <property type="entry name" value="PAS domain"/>
    <property type="match status" value="2"/>
</dbReference>
<dbReference type="InterPro" id="IPR035965">
    <property type="entry name" value="PAS-like_dom_sf"/>
</dbReference>
<dbReference type="InterPro" id="IPR000700">
    <property type="entry name" value="PAS-assoc_C"/>
</dbReference>
<dbReference type="SMART" id="SM00091">
    <property type="entry name" value="PAS"/>
    <property type="match status" value="2"/>
</dbReference>
<dbReference type="InterPro" id="IPR029787">
    <property type="entry name" value="Nucleotide_cyclase"/>
</dbReference>
<dbReference type="Pfam" id="PF08447">
    <property type="entry name" value="PAS_3"/>
    <property type="match status" value="1"/>
</dbReference>
<protein>
    <submittedName>
        <fullName evidence="5">GGDEF domain-containing protein</fullName>
    </submittedName>
</protein>
<dbReference type="InterPro" id="IPR001610">
    <property type="entry name" value="PAC"/>
</dbReference>
<comment type="caution">
    <text evidence="5">The sequence shown here is derived from an EMBL/GenBank/DDBJ whole genome shotgun (WGS) entry which is preliminary data.</text>
</comment>
<dbReference type="Pfam" id="PF00990">
    <property type="entry name" value="GGDEF"/>
    <property type="match status" value="1"/>
</dbReference>
<keyword evidence="1" id="KW-0175">Coiled coil</keyword>
<dbReference type="PROSITE" id="PS50113">
    <property type="entry name" value="PAC"/>
    <property type="match status" value="1"/>
</dbReference>
<dbReference type="PANTHER" id="PTHR45138">
    <property type="entry name" value="REGULATORY COMPONENTS OF SENSORY TRANSDUCTION SYSTEM"/>
    <property type="match status" value="1"/>
</dbReference>
<dbReference type="SMART" id="SM00086">
    <property type="entry name" value="PAC"/>
    <property type="match status" value="1"/>
</dbReference>
<dbReference type="STRING" id="870242.cpu_02330"/>
<dbReference type="SUPFAM" id="SSF55073">
    <property type="entry name" value="Nucleotide cyclase"/>
    <property type="match status" value="1"/>
</dbReference>
<dbReference type="SUPFAM" id="SSF55785">
    <property type="entry name" value="PYP-like sensor domain (PAS domain)"/>
    <property type="match status" value="2"/>
</dbReference>
<feature type="domain" description="GGDEF" evidence="4">
    <location>
        <begin position="298"/>
        <end position="432"/>
    </location>
</feature>
<dbReference type="PANTHER" id="PTHR45138:SF9">
    <property type="entry name" value="DIGUANYLATE CYCLASE DGCM-RELATED"/>
    <property type="match status" value="1"/>
</dbReference>
<dbReference type="InterPro" id="IPR000014">
    <property type="entry name" value="PAS"/>
</dbReference>
<dbReference type="InterPro" id="IPR050469">
    <property type="entry name" value="Diguanylate_Cyclase"/>
</dbReference>
<feature type="domain" description="PAC" evidence="3">
    <location>
        <begin position="207"/>
        <end position="259"/>
    </location>
</feature>
<evidence type="ECO:0000256" key="1">
    <source>
        <dbReference type="SAM" id="Coils"/>
    </source>
</evidence>
<organism evidence="5 6">
    <name type="scientific">Carboxydothermus pertinax</name>
    <dbReference type="NCBI Taxonomy" id="870242"/>
    <lineage>
        <taxon>Bacteria</taxon>
        <taxon>Bacillati</taxon>
        <taxon>Bacillota</taxon>
        <taxon>Clostridia</taxon>
        <taxon>Thermoanaerobacterales</taxon>
        <taxon>Thermoanaerobacteraceae</taxon>
        <taxon>Carboxydothermus</taxon>
    </lineage>
</organism>
<dbReference type="Pfam" id="PF13426">
    <property type="entry name" value="PAS_9"/>
    <property type="match status" value="1"/>
</dbReference>
<reference evidence="6" key="1">
    <citation type="submission" date="2016-12" db="EMBL/GenBank/DDBJ databases">
        <title>Draft Genome Sequences od Carboxydothermus pertinax and islandicus, Hydrogenogenic Carboxydotrophic Bacteria.</title>
        <authorList>
            <person name="Fukuyama Y."/>
            <person name="Ohmae K."/>
            <person name="Yoneda Y."/>
            <person name="Yoshida T."/>
            <person name="Sako Y."/>
        </authorList>
    </citation>
    <scope>NUCLEOTIDE SEQUENCE [LARGE SCALE GENOMIC DNA]</scope>
    <source>
        <strain evidence="6">Ug1</strain>
    </source>
</reference>
<dbReference type="NCBIfam" id="TIGR00229">
    <property type="entry name" value="sensory_box"/>
    <property type="match status" value="2"/>
</dbReference>
<evidence type="ECO:0000259" key="3">
    <source>
        <dbReference type="PROSITE" id="PS50113"/>
    </source>
</evidence>
<dbReference type="FunFam" id="3.30.70.270:FF:000001">
    <property type="entry name" value="Diguanylate cyclase domain protein"/>
    <property type="match status" value="1"/>
</dbReference>
<name>A0A1L8CS31_9THEO</name>
<dbReference type="CDD" id="cd00130">
    <property type="entry name" value="PAS"/>
    <property type="match status" value="2"/>
</dbReference>
<gene>
    <name evidence="5" type="ORF">cpu_02330</name>
</gene>
<dbReference type="GO" id="GO:0052621">
    <property type="term" value="F:diguanylate cyclase activity"/>
    <property type="evidence" value="ECO:0007669"/>
    <property type="project" value="TreeGrafter"/>
</dbReference>
<dbReference type="CDD" id="cd01949">
    <property type="entry name" value="GGDEF"/>
    <property type="match status" value="1"/>
</dbReference>
<accession>A0A1L8CS31</accession>
<sequence length="432" mass="51161">MENLESIYCNVIEKMQNAFAYHKLIVDENNEPVDYIFLAVNKAFEELTGLKRDKIIGKRVTEVIRGIDQAKFNWIKFYGKVALNGGEEQFEQYFEIWDRWYSVDVYSPEKGYFVTIFTDITNIKERESILKQTTENLEEIVILKDLKTKKAVYVNSAFERIYGITVDELIKNPNRWYEIVYPEDLAKVKKYVTAENALKKIEKYGVFTANFRIIDKKGKVRWIFTKYLPIRNDEGEIYRLVGIEQDVTRLKLFEEKLKREKKKAERLAKYDFLTGIYNRRSFFERVKIEMARSKRYQEKVAIIITDIDNFKKINDTYGHKAGDEVLKDFAKILRRMCREYDFVARFGGEEFVLFLNNVEEENAVKIAERIRNKIEKHSFYLSEKNIEIKLTASFGVAYLKSEDEYNVDEVLQRADKALYLAKKSGKNKVECL</sequence>
<dbReference type="InterPro" id="IPR043128">
    <property type="entry name" value="Rev_trsase/Diguanyl_cyclase"/>
</dbReference>
<feature type="domain" description="PAS" evidence="2">
    <location>
        <begin position="24"/>
        <end position="64"/>
    </location>
</feature>
<dbReference type="NCBIfam" id="TIGR00254">
    <property type="entry name" value="GGDEF"/>
    <property type="match status" value="1"/>
</dbReference>
<dbReference type="Gene3D" id="3.30.70.270">
    <property type="match status" value="1"/>
</dbReference>
<keyword evidence="6" id="KW-1185">Reference proteome</keyword>
<dbReference type="AlphaFoldDB" id="A0A1L8CS31"/>
<dbReference type="EMBL" id="BDJK01000004">
    <property type="protein sequence ID" value="GAV21723.1"/>
    <property type="molecule type" value="Genomic_DNA"/>
</dbReference>
<feature type="domain" description="PAS" evidence="2">
    <location>
        <begin position="126"/>
        <end position="201"/>
    </location>
</feature>